<protein>
    <submittedName>
        <fullName evidence="2">Uncharacterized protein</fullName>
    </submittedName>
</protein>
<evidence type="ECO:0000313" key="3">
    <source>
        <dbReference type="Proteomes" id="UP001189429"/>
    </source>
</evidence>
<feature type="compositionally biased region" description="Gly residues" evidence="1">
    <location>
        <begin position="72"/>
        <end position="82"/>
    </location>
</feature>
<feature type="non-terminal residue" evidence="2">
    <location>
        <position position="1"/>
    </location>
</feature>
<comment type="caution">
    <text evidence="2">The sequence shown here is derived from an EMBL/GenBank/DDBJ whole genome shotgun (WGS) entry which is preliminary data.</text>
</comment>
<accession>A0ABN9V761</accession>
<feature type="compositionally biased region" description="Low complexity" evidence="1">
    <location>
        <begin position="141"/>
        <end position="155"/>
    </location>
</feature>
<name>A0ABN9V761_9DINO</name>
<gene>
    <name evidence="2" type="ORF">PCOR1329_LOCUS55313</name>
</gene>
<feature type="region of interest" description="Disordered" evidence="1">
    <location>
        <begin position="129"/>
        <end position="175"/>
    </location>
</feature>
<evidence type="ECO:0000313" key="2">
    <source>
        <dbReference type="EMBL" id="CAK0868746.1"/>
    </source>
</evidence>
<proteinExistence type="predicted"/>
<evidence type="ECO:0000256" key="1">
    <source>
        <dbReference type="SAM" id="MobiDB-lite"/>
    </source>
</evidence>
<organism evidence="2 3">
    <name type="scientific">Prorocentrum cordatum</name>
    <dbReference type="NCBI Taxonomy" id="2364126"/>
    <lineage>
        <taxon>Eukaryota</taxon>
        <taxon>Sar</taxon>
        <taxon>Alveolata</taxon>
        <taxon>Dinophyceae</taxon>
        <taxon>Prorocentrales</taxon>
        <taxon>Prorocentraceae</taxon>
        <taxon>Prorocentrum</taxon>
    </lineage>
</organism>
<feature type="region of interest" description="Disordered" evidence="1">
    <location>
        <begin position="1"/>
        <end position="93"/>
    </location>
</feature>
<sequence>AVVACAAPRRSTARVSVRGSPAAARAPAARAADGGRSAWSRGPHGRKTRWRAAPPVRQQRGHEHGTTTTRWRGGGGGGGGGGERGREGRPDGAVRECSAVTGCRCSHVSFLLAATHAVRIEEIEDAGALPHRRQGGVGGDTAPAAAPATRAASGPPRRPPPRAGRRPLRDASAAG</sequence>
<feature type="non-terminal residue" evidence="2">
    <location>
        <position position="175"/>
    </location>
</feature>
<dbReference type="Proteomes" id="UP001189429">
    <property type="component" value="Unassembled WGS sequence"/>
</dbReference>
<feature type="compositionally biased region" description="Basic and acidic residues" evidence="1">
    <location>
        <begin position="83"/>
        <end position="93"/>
    </location>
</feature>
<feature type="compositionally biased region" description="Low complexity" evidence="1">
    <location>
        <begin position="13"/>
        <end position="42"/>
    </location>
</feature>
<keyword evidence="3" id="KW-1185">Reference proteome</keyword>
<reference evidence="2" key="1">
    <citation type="submission" date="2023-10" db="EMBL/GenBank/DDBJ databases">
        <authorList>
            <person name="Chen Y."/>
            <person name="Shah S."/>
            <person name="Dougan E. K."/>
            <person name="Thang M."/>
            <person name="Chan C."/>
        </authorList>
    </citation>
    <scope>NUCLEOTIDE SEQUENCE [LARGE SCALE GENOMIC DNA]</scope>
</reference>
<dbReference type="EMBL" id="CAUYUJ010016778">
    <property type="protein sequence ID" value="CAK0868746.1"/>
    <property type="molecule type" value="Genomic_DNA"/>
</dbReference>